<reference evidence="5 6" key="1">
    <citation type="submission" date="2016-12" db="EMBL/GenBank/DDBJ databases">
        <title>The genomes of Aspergillus section Nigri reveals drivers in fungal speciation.</title>
        <authorList>
            <consortium name="DOE Joint Genome Institute"/>
            <person name="Vesth T.C."/>
            <person name="Nybo J."/>
            <person name="Theobald S."/>
            <person name="Brandl J."/>
            <person name="Frisvad J.C."/>
            <person name="Nielsen K.F."/>
            <person name="Lyhne E.K."/>
            <person name="Kogle M.E."/>
            <person name="Kuo A."/>
            <person name="Riley R."/>
            <person name="Clum A."/>
            <person name="Nolan M."/>
            <person name="Lipzen A."/>
            <person name="Salamov A."/>
            <person name="Henrissat B."/>
            <person name="Wiebenga A."/>
            <person name="De Vries R.P."/>
            <person name="Grigoriev I.V."/>
            <person name="Mortensen U.H."/>
            <person name="Andersen M.R."/>
            <person name="Baker S.E."/>
        </authorList>
    </citation>
    <scope>NUCLEOTIDE SEQUENCE [LARGE SCALE GENOMIC DNA]</scope>
    <source>
        <strain evidence="5 6">CBS 117.55</strain>
    </source>
</reference>
<accession>A0A317URF2</accession>
<dbReference type="PANTHER" id="PTHR15081:SF1">
    <property type="entry name" value="NUCLEAR AUTOANTIGENIC SPERM PROTEIN"/>
    <property type="match status" value="1"/>
</dbReference>
<feature type="region of interest" description="Disordered" evidence="3">
    <location>
        <begin position="402"/>
        <end position="444"/>
    </location>
</feature>
<dbReference type="InterPro" id="IPR011990">
    <property type="entry name" value="TPR-like_helical_dom_sf"/>
</dbReference>
<dbReference type="EMBL" id="MSFL01000060">
    <property type="protein sequence ID" value="PWY64534.1"/>
    <property type="molecule type" value="Genomic_DNA"/>
</dbReference>
<protein>
    <recommendedName>
        <fullName evidence="4">Tetratricopeptide SHNi-TPR domain-containing protein</fullName>
    </recommendedName>
</protein>
<feature type="compositionally biased region" description="Polar residues" evidence="3">
    <location>
        <begin position="89"/>
        <end position="117"/>
    </location>
</feature>
<comment type="caution">
    <text evidence="5">The sequence shown here is derived from an EMBL/GenBank/DDBJ whole genome shotgun (WGS) entry which is preliminary data.</text>
</comment>
<dbReference type="Pfam" id="PF10516">
    <property type="entry name" value="SHNi-TPR"/>
    <property type="match status" value="1"/>
</dbReference>
<keyword evidence="6" id="KW-1185">Reference proteome</keyword>
<dbReference type="Gene3D" id="1.25.40.10">
    <property type="entry name" value="Tetratricopeptide repeat domain"/>
    <property type="match status" value="1"/>
</dbReference>
<dbReference type="RefSeq" id="XP_025394305.1">
    <property type="nucleotide sequence ID" value="XM_025541566.1"/>
</dbReference>
<name>A0A317URF2_9EURO</name>
<dbReference type="PANTHER" id="PTHR15081">
    <property type="entry name" value="NUCLEAR AUTOANTIGENIC SPERM PROTEIN NASP -RELATED"/>
    <property type="match status" value="1"/>
</dbReference>
<organism evidence="5 6">
    <name type="scientific">Aspergillus heteromorphus CBS 117.55</name>
    <dbReference type="NCBI Taxonomy" id="1448321"/>
    <lineage>
        <taxon>Eukaryota</taxon>
        <taxon>Fungi</taxon>
        <taxon>Dikarya</taxon>
        <taxon>Ascomycota</taxon>
        <taxon>Pezizomycotina</taxon>
        <taxon>Eurotiomycetes</taxon>
        <taxon>Eurotiomycetidae</taxon>
        <taxon>Eurotiales</taxon>
        <taxon>Aspergillaceae</taxon>
        <taxon>Aspergillus</taxon>
        <taxon>Aspergillus subgen. Circumdati</taxon>
    </lineage>
</organism>
<dbReference type="AlphaFoldDB" id="A0A317URF2"/>
<proteinExistence type="predicted"/>
<evidence type="ECO:0000256" key="2">
    <source>
        <dbReference type="ARBA" id="ARBA00022803"/>
    </source>
</evidence>
<evidence type="ECO:0000256" key="3">
    <source>
        <dbReference type="SAM" id="MobiDB-lite"/>
    </source>
</evidence>
<keyword evidence="2" id="KW-0802">TPR repeat</keyword>
<dbReference type="Proteomes" id="UP000247233">
    <property type="component" value="Unassembled WGS sequence"/>
</dbReference>
<feature type="compositionally biased region" description="Acidic residues" evidence="3">
    <location>
        <begin position="147"/>
        <end position="168"/>
    </location>
</feature>
<evidence type="ECO:0000313" key="5">
    <source>
        <dbReference type="EMBL" id="PWY64534.1"/>
    </source>
</evidence>
<dbReference type="STRING" id="1448321.A0A317URF2"/>
<dbReference type="InterPro" id="IPR051730">
    <property type="entry name" value="NASP-like"/>
</dbReference>
<evidence type="ECO:0000256" key="1">
    <source>
        <dbReference type="ARBA" id="ARBA00022737"/>
    </source>
</evidence>
<dbReference type="GO" id="GO:0005654">
    <property type="term" value="C:nucleoplasm"/>
    <property type="evidence" value="ECO:0007669"/>
    <property type="project" value="TreeGrafter"/>
</dbReference>
<feature type="domain" description="Tetratricopeptide SHNi-TPR" evidence="4">
    <location>
        <begin position="215"/>
        <end position="252"/>
    </location>
</feature>
<feature type="region of interest" description="Disordered" evidence="3">
    <location>
        <begin position="84"/>
        <end position="168"/>
    </location>
</feature>
<dbReference type="OrthoDB" id="5587616at2759"/>
<evidence type="ECO:0000259" key="4">
    <source>
        <dbReference type="Pfam" id="PF10516"/>
    </source>
</evidence>
<gene>
    <name evidence="5" type="ORF">BO70DRAFT_346942</name>
</gene>
<dbReference type="VEuPathDB" id="FungiDB:BO70DRAFT_346942"/>
<evidence type="ECO:0000313" key="6">
    <source>
        <dbReference type="Proteomes" id="UP000247233"/>
    </source>
</evidence>
<sequence>MNPRTSTETSSGDARASLDELIKQAAAKDAIRDFNAAAELYSEATELQARLNGELALGNADLLFAYGKALYNVAVSKSDVLGSKVAGESQAQPSKTSLERPSTPSRSANDNGQSTGSHGLATDASENQQKDPTDVSNKPYFQFTGDENFDDSDLDDEDDEEVTPDDDDDFANAFEVLDLARILYHKRSTALEEEVDKEKDAELSSDIRHVKERLADTYDLQAEISLEAERFLDAVTDLRVALELRQSLFPTEDPSVAECHYKLSLALEFGSVHSENDESHDNNDHRGEVGKEMRKEAALQMERAIESCRLRMDQEQQKLDDGGCLNEDKFAAMKRKIINVRDIIADMEQRLIDLRRPPVSTHGADDTMLKGILGQIVGQAPSDQQARLDAVTKGANDLSAFIKRKPAASQSSQKSEPLAKRSAQQDVEGNDTKRPRVSDTSASP</sequence>
<dbReference type="GO" id="GO:0006335">
    <property type="term" value="P:DNA replication-dependent chromatin assembly"/>
    <property type="evidence" value="ECO:0007669"/>
    <property type="project" value="TreeGrafter"/>
</dbReference>
<dbReference type="GeneID" id="37063803"/>
<keyword evidence="1" id="KW-0677">Repeat</keyword>
<dbReference type="GO" id="GO:0042393">
    <property type="term" value="F:histone binding"/>
    <property type="evidence" value="ECO:0007669"/>
    <property type="project" value="TreeGrafter"/>
</dbReference>
<dbReference type="InterPro" id="IPR019544">
    <property type="entry name" value="Tetratricopeptide_SHNi-TPR_dom"/>
</dbReference>
<dbReference type="GO" id="GO:0034080">
    <property type="term" value="P:CENP-A containing chromatin assembly"/>
    <property type="evidence" value="ECO:0007669"/>
    <property type="project" value="TreeGrafter"/>
</dbReference>